<organism evidence="2 3">
    <name type="scientific">Staurois parvus</name>
    <dbReference type="NCBI Taxonomy" id="386267"/>
    <lineage>
        <taxon>Eukaryota</taxon>
        <taxon>Metazoa</taxon>
        <taxon>Chordata</taxon>
        <taxon>Craniata</taxon>
        <taxon>Vertebrata</taxon>
        <taxon>Euteleostomi</taxon>
        <taxon>Amphibia</taxon>
        <taxon>Batrachia</taxon>
        <taxon>Anura</taxon>
        <taxon>Neobatrachia</taxon>
        <taxon>Ranoidea</taxon>
        <taxon>Ranidae</taxon>
        <taxon>Staurois</taxon>
    </lineage>
</organism>
<dbReference type="Proteomes" id="UP001162483">
    <property type="component" value="Unassembled WGS sequence"/>
</dbReference>
<protein>
    <submittedName>
        <fullName evidence="2">Uncharacterized protein</fullName>
    </submittedName>
</protein>
<proteinExistence type="predicted"/>
<reference evidence="2" key="1">
    <citation type="submission" date="2023-05" db="EMBL/GenBank/DDBJ databases">
        <authorList>
            <person name="Stuckert A."/>
        </authorList>
    </citation>
    <scope>NUCLEOTIDE SEQUENCE</scope>
</reference>
<gene>
    <name evidence="2" type="ORF">SPARVUS_LOCUS10832577</name>
</gene>
<sequence>MTRDCEPLGREGGCGHPAVTARCPLRIRRRTIHKAQHISRMRSGHLAVTAGCPH</sequence>
<evidence type="ECO:0000313" key="2">
    <source>
        <dbReference type="EMBL" id="CAI9589026.1"/>
    </source>
</evidence>
<evidence type="ECO:0000313" key="3">
    <source>
        <dbReference type="Proteomes" id="UP001162483"/>
    </source>
</evidence>
<dbReference type="EMBL" id="CATNWA010016017">
    <property type="protein sequence ID" value="CAI9589026.1"/>
    <property type="molecule type" value="Genomic_DNA"/>
</dbReference>
<name>A0ABN9EYT3_9NEOB</name>
<evidence type="ECO:0000256" key="1">
    <source>
        <dbReference type="SAM" id="MobiDB-lite"/>
    </source>
</evidence>
<accession>A0ABN9EYT3</accession>
<comment type="caution">
    <text evidence="2">The sequence shown here is derived from an EMBL/GenBank/DDBJ whole genome shotgun (WGS) entry which is preliminary data.</text>
</comment>
<keyword evidence="3" id="KW-1185">Reference proteome</keyword>
<feature type="region of interest" description="Disordered" evidence="1">
    <location>
        <begin position="35"/>
        <end position="54"/>
    </location>
</feature>